<dbReference type="InterPro" id="IPR009010">
    <property type="entry name" value="Asp_de-COase-like_dom_sf"/>
</dbReference>
<dbReference type="InterPro" id="IPR029067">
    <property type="entry name" value="CDC48_domain_2-like_sf"/>
</dbReference>
<keyword evidence="10" id="KW-1185">Reference proteome</keyword>
<dbReference type="SMART" id="SM00382">
    <property type="entry name" value="AAA"/>
    <property type="match status" value="2"/>
</dbReference>
<dbReference type="SUPFAM" id="SSF54585">
    <property type="entry name" value="Cdc48 domain 2-like"/>
    <property type="match status" value="1"/>
</dbReference>
<dbReference type="PANTHER" id="PTHR23077:SF171">
    <property type="entry name" value="NUCLEAR VALOSIN-CONTAINING PROTEIN-LIKE"/>
    <property type="match status" value="1"/>
</dbReference>
<dbReference type="GO" id="GO:0005737">
    <property type="term" value="C:cytoplasm"/>
    <property type="evidence" value="ECO:0007669"/>
    <property type="project" value="UniProtKB-ARBA"/>
</dbReference>
<evidence type="ECO:0000256" key="2">
    <source>
        <dbReference type="ARBA" id="ARBA00022737"/>
    </source>
</evidence>
<evidence type="ECO:0000256" key="3">
    <source>
        <dbReference type="ARBA" id="ARBA00022741"/>
    </source>
</evidence>
<feature type="domain" description="AAA+ ATPase" evidence="6">
    <location>
        <begin position="219"/>
        <end position="355"/>
    </location>
</feature>
<dbReference type="InterPro" id="IPR041569">
    <property type="entry name" value="AAA_lid_3"/>
</dbReference>
<dbReference type="PROSITE" id="PS00674">
    <property type="entry name" value="AAA"/>
    <property type="match status" value="1"/>
</dbReference>
<feature type="domain" description="AAA+ ATPase" evidence="6">
    <location>
        <begin position="492"/>
        <end position="630"/>
    </location>
</feature>
<dbReference type="InterPro" id="IPR003593">
    <property type="entry name" value="AAA+_ATPase"/>
</dbReference>
<dbReference type="InterPro" id="IPR005938">
    <property type="entry name" value="AAA_ATPase_CDC48"/>
</dbReference>
<dbReference type="SUPFAM" id="SSF50692">
    <property type="entry name" value="ADC-like"/>
    <property type="match status" value="1"/>
</dbReference>
<keyword evidence="3 5" id="KW-0547">Nucleotide-binding</keyword>
<dbReference type="AlphaFoldDB" id="A0A853I5V0"/>
<dbReference type="Pfam" id="PF00004">
    <property type="entry name" value="AAA"/>
    <property type="match status" value="2"/>
</dbReference>
<evidence type="ECO:0000259" key="7">
    <source>
        <dbReference type="SMART" id="SM01072"/>
    </source>
</evidence>
<comment type="caution">
    <text evidence="9">The sequence shown here is derived from an EMBL/GenBank/DDBJ whole genome shotgun (WGS) entry which is preliminary data.</text>
</comment>
<feature type="domain" description="CDC48" evidence="7">
    <location>
        <begin position="114"/>
        <end position="178"/>
    </location>
</feature>
<dbReference type="FunFam" id="3.40.50.300:FF:000018">
    <property type="entry name" value="Cell division control 48"/>
    <property type="match status" value="1"/>
</dbReference>
<dbReference type="GO" id="GO:0005524">
    <property type="term" value="F:ATP binding"/>
    <property type="evidence" value="ECO:0007669"/>
    <property type="project" value="UniProtKB-KW"/>
</dbReference>
<dbReference type="SUPFAM" id="SSF52540">
    <property type="entry name" value="P-loop containing nucleoside triphosphate hydrolases"/>
    <property type="match status" value="2"/>
</dbReference>
<dbReference type="FunFam" id="1.10.8.60:FF:000057">
    <property type="entry name" value="AAA family ATPase, CDC48 subfamily"/>
    <property type="match status" value="1"/>
</dbReference>
<dbReference type="Pfam" id="PF17862">
    <property type="entry name" value="AAA_lid_3"/>
    <property type="match status" value="2"/>
</dbReference>
<evidence type="ECO:0000259" key="6">
    <source>
        <dbReference type="SMART" id="SM00382"/>
    </source>
</evidence>
<dbReference type="Pfam" id="PF02933">
    <property type="entry name" value="CDC48_2"/>
    <property type="match status" value="1"/>
</dbReference>
<dbReference type="GO" id="GO:0016887">
    <property type="term" value="F:ATP hydrolysis activity"/>
    <property type="evidence" value="ECO:0007669"/>
    <property type="project" value="InterPro"/>
</dbReference>
<dbReference type="FunFam" id="2.40.40.20:FF:000007">
    <property type="entry name" value="AAA family ATPase"/>
    <property type="match status" value="1"/>
</dbReference>
<organism evidence="9 10">
    <name type="scientific">Spartinivicinus marinus</name>
    <dbReference type="NCBI Taxonomy" id="2994442"/>
    <lineage>
        <taxon>Bacteria</taxon>
        <taxon>Pseudomonadati</taxon>
        <taxon>Pseudomonadota</taxon>
        <taxon>Gammaproteobacteria</taxon>
        <taxon>Oceanospirillales</taxon>
        <taxon>Zooshikellaceae</taxon>
        <taxon>Spartinivicinus</taxon>
    </lineage>
</organism>
<name>A0A853I5V0_9GAMM</name>
<feature type="domain" description="CDC48 N-terminal subdomain" evidence="8">
    <location>
        <begin position="16"/>
        <end position="100"/>
    </location>
</feature>
<dbReference type="Gene3D" id="2.40.40.20">
    <property type="match status" value="1"/>
</dbReference>
<dbReference type="Gene3D" id="1.10.8.60">
    <property type="match status" value="2"/>
</dbReference>
<dbReference type="InterPro" id="IPR003960">
    <property type="entry name" value="ATPase_AAA_CS"/>
</dbReference>
<protein>
    <submittedName>
        <fullName evidence="9">CDC48 family AAA ATPase</fullName>
    </submittedName>
</protein>
<dbReference type="PANTHER" id="PTHR23077">
    <property type="entry name" value="AAA-FAMILY ATPASE"/>
    <property type="match status" value="1"/>
</dbReference>
<evidence type="ECO:0000313" key="9">
    <source>
        <dbReference type="EMBL" id="NYZ65514.1"/>
    </source>
</evidence>
<evidence type="ECO:0000313" key="10">
    <source>
        <dbReference type="Proteomes" id="UP000569732"/>
    </source>
</evidence>
<proteinExistence type="inferred from homology"/>
<dbReference type="Pfam" id="PF02359">
    <property type="entry name" value="CDC48_N"/>
    <property type="match status" value="1"/>
</dbReference>
<dbReference type="FunFam" id="3.40.50.300:FF:000012">
    <property type="entry name" value="Transitional endoplasmic reticulum ATPase"/>
    <property type="match status" value="1"/>
</dbReference>
<keyword evidence="4 5" id="KW-0067">ATP-binding</keyword>
<dbReference type="RefSeq" id="WP_180567540.1">
    <property type="nucleotide sequence ID" value="NZ_JACCKB010000005.1"/>
</dbReference>
<dbReference type="Gene3D" id="3.40.50.300">
    <property type="entry name" value="P-loop containing nucleotide triphosphate hydrolases"/>
    <property type="match status" value="2"/>
</dbReference>
<keyword evidence="2" id="KW-0677">Repeat</keyword>
<evidence type="ECO:0000256" key="4">
    <source>
        <dbReference type="ARBA" id="ARBA00022840"/>
    </source>
</evidence>
<gene>
    <name evidence="9" type="ORF">H0A36_05785</name>
</gene>
<dbReference type="CDD" id="cd19511">
    <property type="entry name" value="RecA-like_CDC48_r2-like"/>
    <property type="match status" value="1"/>
</dbReference>
<dbReference type="Proteomes" id="UP000569732">
    <property type="component" value="Unassembled WGS sequence"/>
</dbReference>
<dbReference type="SMART" id="SM01072">
    <property type="entry name" value="CDC48_2"/>
    <property type="match status" value="1"/>
</dbReference>
<dbReference type="InterPro" id="IPR027417">
    <property type="entry name" value="P-loop_NTPase"/>
</dbReference>
<dbReference type="SMART" id="SM01073">
    <property type="entry name" value="CDC48_N"/>
    <property type="match status" value="1"/>
</dbReference>
<evidence type="ECO:0000256" key="5">
    <source>
        <dbReference type="RuleBase" id="RU003651"/>
    </source>
</evidence>
<evidence type="ECO:0000259" key="8">
    <source>
        <dbReference type="SMART" id="SM01073"/>
    </source>
</evidence>
<dbReference type="InterPro" id="IPR004201">
    <property type="entry name" value="Cdc48_dom2"/>
</dbReference>
<dbReference type="EMBL" id="JACCKB010000005">
    <property type="protein sequence ID" value="NYZ65514.1"/>
    <property type="molecule type" value="Genomic_DNA"/>
</dbReference>
<evidence type="ECO:0000256" key="1">
    <source>
        <dbReference type="ARBA" id="ARBA00009833"/>
    </source>
</evidence>
<dbReference type="InterPro" id="IPR003959">
    <property type="entry name" value="ATPase_AAA_core"/>
</dbReference>
<dbReference type="InterPro" id="IPR003338">
    <property type="entry name" value="CDC4_N-term_subdom"/>
</dbReference>
<dbReference type="NCBIfam" id="TIGR01243">
    <property type="entry name" value="CDC48"/>
    <property type="match status" value="1"/>
</dbReference>
<dbReference type="InterPro" id="IPR050168">
    <property type="entry name" value="AAA_ATPase_domain"/>
</dbReference>
<accession>A0A853I5V0</accession>
<reference evidence="9 10" key="1">
    <citation type="submission" date="2020-07" db="EMBL/GenBank/DDBJ databases">
        <title>Endozoicomonas sp. nov., isolated from sediment.</title>
        <authorList>
            <person name="Gu T."/>
        </authorList>
    </citation>
    <scope>NUCLEOTIDE SEQUENCE [LARGE SCALE GENOMIC DNA]</scope>
    <source>
        <strain evidence="9 10">SM1973</strain>
    </source>
</reference>
<comment type="similarity">
    <text evidence="1">Belongs to the AAA ATPase family. CDC48 subfamily.</text>
</comment>
<sequence>MEEQSDKEKTANKALTLKVAEALSKDVGRSFARMGPEDIKQLGMDVGDIVEIVGKRRTVAKLMPAYKEMRGKGQVQLDGITRQNAGVKLDEQLTIQPVRARHAERLVIAPITFTPKQRDLDYICNLVDGLPVMEGDRIHVPLFGRGSADFRVQSTVPRGAVLINPTTELSVGKSQENEPTITASYEDVGGLKNQLHRIREMIELPLRYPEVFERLGIDAPKGVLLHGPPGCGKTLIARIIAQETEANFFSVSGPEIVHKFYGESEAALRKVFEQASKKGPSIVFLDEIDAIAPRRDQVTGEVEKRVVAQLLALMDGLNKRNNVIVIAATNLPNALDPALRRPGRFDREIAIPIPDRHGRLAILEIHSRGMPLADDVDITQLADSSHGFVGADLEALCREAAMIALRRILPDINFTLEEIPSEQLLNLQVQMDDFLAAMCEVEPSAIREVFVEVPDVHWDDVGGMEKVKKHLKEAVEWPLKYPELFQQAGVNPPKGLLLGGPPGVGKTLVAQAVANESGVNFISVKGPALMSKYVGESERAVREVFHKARQAAPCIIFFDEIDSLVPARSAAGTDSHVSERVLSQFLAEMDGIDELKGVFVLGATNRTDLIDPAMLRPGRFDQVVEIGLPTAWDREQIFTIHLQSKPVVSSVSAASLADQAVDFSGADIAGVCNQAAIAAIRRAIASMDDSGEIQVSISEADFAAAMEEAWKHGHG</sequence>